<evidence type="ECO:0000259" key="1">
    <source>
        <dbReference type="Pfam" id="PF01593"/>
    </source>
</evidence>
<dbReference type="Gene3D" id="3.50.50.60">
    <property type="entry name" value="FAD/NAD(P)-binding domain"/>
    <property type="match status" value="1"/>
</dbReference>
<dbReference type="AlphaFoldDB" id="A0A4V2SVM6"/>
<sequence length="495" mass="54990">MAKKNPYDVIVVGAGIGGLTAAACLCHRGMDVLLCEGSNEMGGCASKFDRRGFRFAAGATVGMGFEAGGVLYELYQKLALTLPAWEEPQAIMDVHLPDGAFSYWQSKEKWYEEIGRQFPQERQQVIAFYEEVGQVAQILRGVIQRQPLFPPTSVVAIKELLALVSRETLQLVPYFTCTVADRLKRFELDKAQRFLCFLNGQLIDSVQTTAEQCPAFLGYTAMETFHQGSYLIRGGVATVAADLAGAMLRDGGEIRKQCLIQRIERKGELWQATAATGETFIGKRLVLNTSLHSLHGLLADELKPMVNVDEQKEKNRPAWGAYVLYAGCKDNFLPDKGSSLVHQFIGSYDQPPVEGNQFLLSLSSPEDRLCAPIGKRAATMSTHTEVSQWWERSNYDQKKNSYRQQMVETVTRSFPRFAEAVELIWPATPVTFQRFTHRHQGKVGGYIPSGAWSWLHSYSIRSGVADLWFCGDTVFPGAGIMGTALSGMTVARQII</sequence>
<dbReference type="InterPro" id="IPR002937">
    <property type="entry name" value="Amino_oxidase"/>
</dbReference>
<accession>A0A4V2SVM6</accession>
<proteinExistence type="predicted"/>
<evidence type="ECO:0000313" key="3">
    <source>
        <dbReference type="Proteomes" id="UP000294813"/>
    </source>
</evidence>
<name>A0A4V2SVM6_9FIRM</name>
<protein>
    <submittedName>
        <fullName evidence="2">C-3',4' desaturase CrtD</fullName>
    </submittedName>
</protein>
<dbReference type="InterPro" id="IPR036188">
    <property type="entry name" value="FAD/NAD-bd_sf"/>
</dbReference>
<dbReference type="Pfam" id="PF01593">
    <property type="entry name" value="Amino_oxidase"/>
    <property type="match status" value="1"/>
</dbReference>
<dbReference type="PANTHER" id="PTHR46313">
    <property type="match status" value="1"/>
</dbReference>
<gene>
    <name evidence="2" type="ORF">EDD73_1541</name>
</gene>
<dbReference type="PROSITE" id="PS51257">
    <property type="entry name" value="PROKAR_LIPOPROTEIN"/>
    <property type="match status" value="1"/>
</dbReference>
<dbReference type="InterPro" id="IPR045892">
    <property type="entry name" value="CrtISO-like"/>
</dbReference>
<evidence type="ECO:0000313" key="2">
    <source>
        <dbReference type="EMBL" id="TCP58726.1"/>
    </source>
</evidence>
<comment type="caution">
    <text evidence="2">The sequence shown here is derived from an EMBL/GenBank/DDBJ whole genome shotgun (WGS) entry which is preliminary data.</text>
</comment>
<dbReference type="SUPFAM" id="SSF51905">
    <property type="entry name" value="FAD/NAD(P)-binding domain"/>
    <property type="match status" value="1"/>
</dbReference>
<dbReference type="PANTHER" id="PTHR46313:SF3">
    <property type="entry name" value="PROLYCOPENE ISOMERASE, CHLOROPLASTIC"/>
    <property type="match status" value="1"/>
</dbReference>
<dbReference type="Proteomes" id="UP000294813">
    <property type="component" value="Unassembled WGS sequence"/>
</dbReference>
<dbReference type="OrthoDB" id="9814556at2"/>
<dbReference type="GO" id="GO:0016116">
    <property type="term" value="P:carotenoid metabolic process"/>
    <property type="evidence" value="ECO:0007669"/>
    <property type="project" value="InterPro"/>
</dbReference>
<keyword evidence="3" id="KW-1185">Reference proteome</keyword>
<dbReference type="GO" id="GO:0016491">
    <property type="term" value="F:oxidoreductase activity"/>
    <property type="evidence" value="ECO:0007669"/>
    <property type="project" value="InterPro"/>
</dbReference>
<dbReference type="RefSeq" id="WP_131921129.1">
    <property type="nucleotide sequence ID" value="NZ_JAOQNU010000055.1"/>
</dbReference>
<reference evidence="2 3" key="1">
    <citation type="submission" date="2019-03" db="EMBL/GenBank/DDBJ databases">
        <title>Genomic Encyclopedia of Type Strains, Phase IV (KMG-IV): sequencing the most valuable type-strain genomes for metagenomic binning, comparative biology and taxonomic classification.</title>
        <authorList>
            <person name="Goeker M."/>
        </authorList>
    </citation>
    <scope>NUCLEOTIDE SEQUENCE [LARGE SCALE GENOMIC DNA]</scope>
    <source>
        <strain evidence="2 3">DSM 11170</strain>
    </source>
</reference>
<feature type="domain" description="Amine oxidase" evidence="1">
    <location>
        <begin position="16"/>
        <end position="495"/>
    </location>
</feature>
<organism evidence="2 3">
    <name type="scientific">Heliophilum fasciatum</name>
    <dbReference type="NCBI Taxonomy" id="35700"/>
    <lineage>
        <taxon>Bacteria</taxon>
        <taxon>Bacillati</taxon>
        <taxon>Bacillota</taxon>
        <taxon>Clostridia</taxon>
        <taxon>Eubacteriales</taxon>
        <taxon>Heliobacteriaceae</taxon>
        <taxon>Heliophilum</taxon>
    </lineage>
</organism>
<dbReference type="EMBL" id="SLXT01000054">
    <property type="protein sequence ID" value="TCP58726.1"/>
    <property type="molecule type" value="Genomic_DNA"/>
</dbReference>